<name>A0A834M688_RHYFE</name>
<gene>
    <name evidence="2" type="ORF">GWI33_013860</name>
</gene>
<sequence length="149" mass="16999">MVISGKSITVVGLSSRPLLNFSLLPNVQNLFIFSSFFSWNTANIGDFHRGSRKTDQNKKNNDDGPTVVTNEERRLAELKKWPKIVQVPVGGDFWWESTPSMGIFLRDECRKSIVVFRKETINRRNGERMGNEEIIQPSNNVQTGATTRR</sequence>
<dbReference type="Proteomes" id="UP000625711">
    <property type="component" value="Unassembled WGS sequence"/>
</dbReference>
<keyword evidence="3" id="KW-1185">Reference proteome</keyword>
<dbReference type="AlphaFoldDB" id="A0A834M688"/>
<accession>A0A834M688</accession>
<evidence type="ECO:0000313" key="3">
    <source>
        <dbReference type="Proteomes" id="UP000625711"/>
    </source>
</evidence>
<reference evidence="2" key="1">
    <citation type="submission" date="2020-08" db="EMBL/GenBank/DDBJ databases">
        <title>Genome sequencing and assembly of the red palm weevil Rhynchophorus ferrugineus.</title>
        <authorList>
            <person name="Dias G.B."/>
            <person name="Bergman C.M."/>
            <person name="Manee M."/>
        </authorList>
    </citation>
    <scope>NUCLEOTIDE SEQUENCE</scope>
    <source>
        <strain evidence="2">AA-2017</strain>
        <tissue evidence="2">Whole larva</tissue>
    </source>
</reference>
<dbReference type="EMBL" id="JAACXV010013439">
    <property type="protein sequence ID" value="KAF7273431.1"/>
    <property type="molecule type" value="Genomic_DNA"/>
</dbReference>
<proteinExistence type="predicted"/>
<feature type="region of interest" description="Disordered" evidence="1">
    <location>
        <begin position="49"/>
        <end position="69"/>
    </location>
</feature>
<evidence type="ECO:0000313" key="2">
    <source>
        <dbReference type="EMBL" id="KAF7273431.1"/>
    </source>
</evidence>
<feature type="compositionally biased region" description="Basic and acidic residues" evidence="1">
    <location>
        <begin position="49"/>
        <end position="62"/>
    </location>
</feature>
<comment type="caution">
    <text evidence="2">The sequence shown here is derived from an EMBL/GenBank/DDBJ whole genome shotgun (WGS) entry which is preliminary data.</text>
</comment>
<evidence type="ECO:0000256" key="1">
    <source>
        <dbReference type="SAM" id="MobiDB-lite"/>
    </source>
</evidence>
<organism evidence="2 3">
    <name type="scientific">Rhynchophorus ferrugineus</name>
    <name type="common">Red palm weevil</name>
    <name type="synonym">Curculio ferrugineus</name>
    <dbReference type="NCBI Taxonomy" id="354439"/>
    <lineage>
        <taxon>Eukaryota</taxon>
        <taxon>Metazoa</taxon>
        <taxon>Ecdysozoa</taxon>
        <taxon>Arthropoda</taxon>
        <taxon>Hexapoda</taxon>
        <taxon>Insecta</taxon>
        <taxon>Pterygota</taxon>
        <taxon>Neoptera</taxon>
        <taxon>Endopterygota</taxon>
        <taxon>Coleoptera</taxon>
        <taxon>Polyphaga</taxon>
        <taxon>Cucujiformia</taxon>
        <taxon>Curculionidae</taxon>
        <taxon>Dryophthorinae</taxon>
        <taxon>Rhynchophorus</taxon>
    </lineage>
</organism>
<protein>
    <submittedName>
        <fullName evidence="2">Uncharacterized protein</fullName>
    </submittedName>
</protein>